<dbReference type="CDD" id="cd18186">
    <property type="entry name" value="BTB_POZ_ZBTB_KLHL-like"/>
    <property type="match status" value="1"/>
</dbReference>
<comment type="caution">
    <text evidence="2">The sequence shown here is derived from an EMBL/GenBank/DDBJ whole genome shotgun (WGS) entry which is preliminary data.</text>
</comment>
<dbReference type="SUPFAM" id="SSF54695">
    <property type="entry name" value="POZ domain"/>
    <property type="match status" value="1"/>
</dbReference>
<organism evidence="2 3">
    <name type="scientific">Orbilia oligospora</name>
    <name type="common">Nematode-trapping fungus</name>
    <name type="synonym">Arthrobotrys oligospora</name>
    <dbReference type="NCBI Taxonomy" id="2813651"/>
    <lineage>
        <taxon>Eukaryota</taxon>
        <taxon>Fungi</taxon>
        <taxon>Dikarya</taxon>
        <taxon>Ascomycota</taxon>
        <taxon>Pezizomycotina</taxon>
        <taxon>Orbiliomycetes</taxon>
        <taxon>Orbiliales</taxon>
        <taxon>Orbiliaceae</taxon>
        <taxon>Orbilia</taxon>
    </lineage>
</organism>
<protein>
    <recommendedName>
        <fullName evidence="1">BTB domain-containing protein</fullName>
    </recommendedName>
</protein>
<dbReference type="InterPro" id="IPR000210">
    <property type="entry name" value="BTB/POZ_dom"/>
</dbReference>
<evidence type="ECO:0000259" key="1">
    <source>
        <dbReference type="PROSITE" id="PS50097"/>
    </source>
</evidence>
<dbReference type="Pfam" id="PF00651">
    <property type="entry name" value="BTB"/>
    <property type="match status" value="1"/>
</dbReference>
<sequence>MPVTTRSQKRKADGSISDTPKKFYQGRTLKPLELGGSKSEDITILVGPQKSCFKVSKIVLLNASKFFKAALKPNAFKEGKNSVIQLPEIEPAVFKMIIKWISKQTTYEKLALTESPEIVSIFKTADYLLIDGLKREIIMDIAYRVATYLQDRYLEKAMTSYKRQVGPQATAHKSIHPKTAVEVMSSIYQNSHSDDTKHFQRCVLVIAAATEKVKALQEDELWEHGFTAMWGTAKQSIENSKQCRRCNTFWEKVEGCARRMLPWSNQECTCWRRFFNLGYNDCPAVGGMDAIK</sequence>
<dbReference type="InterPro" id="IPR011333">
    <property type="entry name" value="SKP1/BTB/POZ_sf"/>
</dbReference>
<dbReference type="AlphaFoldDB" id="A0A7C8UC41"/>
<gene>
    <name evidence="2" type="ORF">TWF788_011227</name>
</gene>
<dbReference type="PANTHER" id="PTHR47843">
    <property type="entry name" value="BTB DOMAIN-CONTAINING PROTEIN-RELATED"/>
    <property type="match status" value="1"/>
</dbReference>
<name>A0A7C8UC41_ORBOL</name>
<dbReference type="Proteomes" id="UP000479691">
    <property type="component" value="Unassembled WGS sequence"/>
</dbReference>
<dbReference type="PANTHER" id="PTHR47843:SF2">
    <property type="entry name" value="BTB DOMAIN-CONTAINING PROTEIN"/>
    <property type="match status" value="1"/>
</dbReference>
<evidence type="ECO:0000313" key="3">
    <source>
        <dbReference type="Proteomes" id="UP000479691"/>
    </source>
</evidence>
<dbReference type="PROSITE" id="PS50097">
    <property type="entry name" value="BTB"/>
    <property type="match status" value="1"/>
</dbReference>
<evidence type="ECO:0000313" key="2">
    <source>
        <dbReference type="EMBL" id="KAF3189106.1"/>
    </source>
</evidence>
<dbReference type="SMART" id="SM00225">
    <property type="entry name" value="BTB"/>
    <property type="match status" value="1"/>
</dbReference>
<dbReference type="EMBL" id="JAABOE010000009">
    <property type="protein sequence ID" value="KAF3189106.1"/>
    <property type="molecule type" value="Genomic_DNA"/>
</dbReference>
<proteinExistence type="predicted"/>
<dbReference type="Gene3D" id="3.30.710.10">
    <property type="entry name" value="Potassium Channel Kv1.1, Chain A"/>
    <property type="match status" value="1"/>
</dbReference>
<feature type="domain" description="BTB" evidence="1">
    <location>
        <begin position="40"/>
        <end position="101"/>
    </location>
</feature>
<accession>A0A7C8UC41</accession>
<reference evidence="2 3" key="1">
    <citation type="submission" date="2019-06" db="EMBL/GenBank/DDBJ databases">
        <authorList>
            <person name="Palmer J.M."/>
        </authorList>
    </citation>
    <scope>NUCLEOTIDE SEQUENCE [LARGE SCALE GENOMIC DNA]</scope>
    <source>
        <strain evidence="2 3">TWF788</strain>
    </source>
</reference>